<dbReference type="EMBL" id="JAXUIC010000001">
    <property type="protein sequence ID" value="KAK4607122.1"/>
    <property type="molecule type" value="Genomic_DNA"/>
</dbReference>
<dbReference type="GO" id="GO:0009507">
    <property type="term" value="C:chloroplast"/>
    <property type="evidence" value="ECO:0007669"/>
    <property type="project" value="InterPro"/>
</dbReference>
<sequence>MKTIMFWKLSLPMESLIFTFILQLNDIMLHYSQQEASQHDVRYQGKSILASKDTPLLMNKWKSYLVNLWQCHFDHSLDFLSYFSSVRRNPAMVRDQMLENSFLLNNAPNKLDTIVPIIPMIGSLAKAKFCNAVGHPIKWIQNFFQEFFTKVGGFISLLFPRASFALRRLYSG</sequence>
<evidence type="ECO:0000256" key="1">
    <source>
        <dbReference type="ARBA" id="ARBA00006621"/>
    </source>
</evidence>
<dbReference type="InterPro" id="IPR002866">
    <property type="entry name" value="Maturase_MatK"/>
</dbReference>
<protein>
    <recommendedName>
        <fullName evidence="3">Maturase MatK N-terminal domain-containing protein</fullName>
    </recommendedName>
</protein>
<evidence type="ECO:0000256" key="2">
    <source>
        <dbReference type="ARBA" id="ARBA00022664"/>
    </source>
</evidence>
<keyword evidence="5" id="KW-1185">Reference proteome</keyword>
<comment type="similarity">
    <text evidence="1">Belongs to the intron maturase 2 family. MatK subfamily.</text>
</comment>
<dbReference type="Pfam" id="PF01824">
    <property type="entry name" value="MatK_N"/>
    <property type="match status" value="1"/>
</dbReference>
<dbReference type="PANTHER" id="PTHR34811:SF1">
    <property type="entry name" value="MATURASE K"/>
    <property type="match status" value="1"/>
</dbReference>
<evidence type="ECO:0000313" key="5">
    <source>
        <dbReference type="Proteomes" id="UP001324115"/>
    </source>
</evidence>
<organism evidence="4 5">
    <name type="scientific">Quercus rubra</name>
    <name type="common">Northern red oak</name>
    <name type="synonym">Quercus borealis</name>
    <dbReference type="NCBI Taxonomy" id="3512"/>
    <lineage>
        <taxon>Eukaryota</taxon>
        <taxon>Viridiplantae</taxon>
        <taxon>Streptophyta</taxon>
        <taxon>Embryophyta</taxon>
        <taxon>Tracheophyta</taxon>
        <taxon>Spermatophyta</taxon>
        <taxon>Magnoliopsida</taxon>
        <taxon>eudicotyledons</taxon>
        <taxon>Gunneridae</taxon>
        <taxon>Pentapetalae</taxon>
        <taxon>rosids</taxon>
        <taxon>fabids</taxon>
        <taxon>Fagales</taxon>
        <taxon>Fagaceae</taxon>
        <taxon>Quercus</taxon>
    </lineage>
</organism>
<dbReference type="AlphaFoldDB" id="A0AAN7JDQ5"/>
<dbReference type="GO" id="GO:0006397">
    <property type="term" value="P:mRNA processing"/>
    <property type="evidence" value="ECO:0007669"/>
    <property type="project" value="UniProtKB-KW"/>
</dbReference>
<gene>
    <name evidence="4" type="ORF">RGQ29_001084</name>
</gene>
<comment type="caution">
    <text evidence="4">The sequence shown here is derived from an EMBL/GenBank/DDBJ whole genome shotgun (WGS) entry which is preliminary data.</text>
</comment>
<evidence type="ECO:0000313" key="4">
    <source>
        <dbReference type="EMBL" id="KAK4607122.1"/>
    </source>
</evidence>
<name>A0AAN7JDQ5_QUERU</name>
<dbReference type="InterPro" id="IPR024942">
    <property type="entry name" value="Maturase_MatK_N"/>
</dbReference>
<proteinExistence type="inferred from homology"/>
<reference evidence="4 5" key="1">
    <citation type="journal article" date="2023" name="G3 (Bethesda)">
        <title>A haplotype-resolved chromosome-scale genome for Quercus rubra L. provides insights into the genetics of adaptive traits for red oak species.</title>
        <authorList>
            <person name="Kapoor B."/>
            <person name="Jenkins J."/>
            <person name="Schmutz J."/>
            <person name="Zhebentyayeva T."/>
            <person name="Kuelheim C."/>
            <person name="Coggeshall M."/>
            <person name="Heim C."/>
            <person name="Lasky J.R."/>
            <person name="Leites L."/>
            <person name="Islam-Faridi N."/>
            <person name="Romero-Severson J."/>
            <person name="DeLeo V.L."/>
            <person name="Lucas S.M."/>
            <person name="Lazic D."/>
            <person name="Gailing O."/>
            <person name="Carlson J."/>
            <person name="Staton M."/>
        </authorList>
    </citation>
    <scope>NUCLEOTIDE SEQUENCE [LARGE SCALE GENOMIC DNA]</scope>
    <source>
        <strain evidence="4">Pseudo-F2</strain>
    </source>
</reference>
<dbReference type="Proteomes" id="UP001324115">
    <property type="component" value="Unassembled WGS sequence"/>
</dbReference>
<keyword evidence="2" id="KW-0507">mRNA processing</keyword>
<dbReference type="PANTHER" id="PTHR34811">
    <property type="entry name" value="MATURASE K"/>
    <property type="match status" value="1"/>
</dbReference>
<accession>A0AAN7JDQ5</accession>
<feature type="domain" description="Maturase MatK N-terminal" evidence="3">
    <location>
        <begin position="27"/>
        <end position="74"/>
    </location>
</feature>
<evidence type="ECO:0000259" key="3">
    <source>
        <dbReference type="Pfam" id="PF01824"/>
    </source>
</evidence>